<proteinExistence type="inferred from homology"/>
<dbReference type="EMBL" id="CP064936">
    <property type="protein sequence ID" value="QQA02009.1"/>
    <property type="molecule type" value="Genomic_DNA"/>
</dbReference>
<protein>
    <submittedName>
        <fullName evidence="5">Acyltransferase</fullName>
    </submittedName>
</protein>
<keyword evidence="6" id="KW-1185">Reference proteome</keyword>
<name>A0A7T3RF66_9SPIR</name>
<dbReference type="InterPro" id="IPR011004">
    <property type="entry name" value="Trimer_LpxA-like_sf"/>
</dbReference>
<keyword evidence="4 5" id="KW-0012">Acyltransferase</keyword>
<dbReference type="Proteomes" id="UP000595224">
    <property type="component" value="Chromosome"/>
</dbReference>
<evidence type="ECO:0000313" key="6">
    <source>
        <dbReference type="Proteomes" id="UP000595224"/>
    </source>
</evidence>
<dbReference type="SUPFAM" id="SSF51161">
    <property type="entry name" value="Trimeric LpxA-like enzymes"/>
    <property type="match status" value="1"/>
</dbReference>
<dbReference type="RefSeq" id="WP_198443490.1">
    <property type="nucleotide sequence ID" value="NZ_CBCSHE010000025.1"/>
</dbReference>
<sequence length="99" mass="10501">MAAGKVTIEDDVKIAIGVSVLTNKHDFYDRYVLTIKDVLIKKNAWIGAGAIILAGVTIGENAVVGAGSVVTHDVKDGEVVAGNPARVIRTLDLNKFEKI</sequence>
<evidence type="ECO:0000256" key="1">
    <source>
        <dbReference type="ARBA" id="ARBA00007274"/>
    </source>
</evidence>
<dbReference type="Gene3D" id="2.160.10.10">
    <property type="entry name" value="Hexapeptide repeat proteins"/>
    <property type="match status" value="1"/>
</dbReference>
<dbReference type="Pfam" id="PF00132">
    <property type="entry name" value="Hexapep"/>
    <property type="match status" value="1"/>
</dbReference>
<keyword evidence="3" id="KW-0677">Repeat</keyword>
<dbReference type="GO" id="GO:0008374">
    <property type="term" value="F:O-acyltransferase activity"/>
    <property type="evidence" value="ECO:0007669"/>
    <property type="project" value="TreeGrafter"/>
</dbReference>
<evidence type="ECO:0000256" key="4">
    <source>
        <dbReference type="ARBA" id="ARBA00023315"/>
    </source>
</evidence>
<dbReference type="PANTHER" id="PTHR23416:SF23">
    <property type="entry name" value="ACETYLTRANSFERASE C18B11.09C-RELATED"/>
    <property type="match status" value="1"/>
</dbReference>
<dbReference type="CDD" id="cd04647">
    <property type="entry name" value="LbH_MAT_like"/>
    <property type="match status" value="1"/>
</dbReference>
<comment type="similarity">
    <text evidence="1">Belongs to the transferase hexapeptide repeat family.</text>
</comment>
<organism evidence="5 6">
    <name type="scientific">Treponema peruense</name>
    <dbReference type="NCBI Taxonomy" id="2787628"/>
    <lineage>
        <taxon>Bacteria</taxon>
        <taxon>Pseudomonadati</taxon>
        <taxon>Spirochaetota</taxon>
        <taxon>Spirochaetia</taxon>
        <taxon>Spirochaetales</taxon>
        <taxon>Treponemataceae</taxon>
        <taxon>Treponema</taxon>
    </lineage>
</organism>
<evidence type="ECO:0000313" key="5">
    <source>
        <dbReference type="EMBL" id="QQA02009.1"/>
    </source>
</evidence>
<dbReference type="KEGG" id="tper:IWA51_05310"/>
<keyword evidence="2 5" id="KW-0808">Transferase</keyword>
<reference evidence="5 6" key="1">
    <citation type="submission" date="2020-11" db="EMBL/GenBank/DDBJ databases">
        <title>Treponema Peruensis nv. sp., first commensal Treponema isolated from human feces.</title>
        <authorList>
            <person name="Belkhou C."/>
            <person name="Raes J."/>
        </authorList>
    </citation>
    <scope>NUCLEOTIDE SEQUENCE [LARGE SCALE GENOMIC DNA]</scope>
    <source>
        <strain evidence="5 6">RCC2812</strain>
    </source>
</reference>
<gene>
    <name evidence="5" type="ORF">IWA51_05310</name>
</gene>
<dbReference type="AlphaFoldDB" id="A0A7T3RF66"/>
<dbReference type="InterPro" id="IPR018357">
    <property type="entry name" value="Hexapep_transf_CS"/>
</dbReference>
<dbReference type="InterPro" id="IPR001451">
    <property type="entry name" value="Hexapep"/>
</dbReference>
<dbReference type="InterPro" id="IPR051159">
    <property type="entry name" value="Hexapeptide_acetyltransf"/>
</dbReference>
<evidence type="ECO:0000256" key="2">
    <source>
        <dbReference type="ARBA" id="ARBA00022679"/>
    </source>
</evidence>
<dbReference type="PROSITE" id="PS00101">
    <property type="entry name" value="HEXAPEP_TRANSFERASES"/>
    <property type="match status" value="1"/>
</dbReference>
<evidence type="ECO:0000256" key="3">
    <source>
        <dbReference type="ARBA" id="ARBA00022737"/>
    </source>
</evidence>
<dbReference type="PANTHER" id="PTHR23416">
    <property type="entry name" value="SIALIC ACID SYNTHASE-RELATED"/>
    <property type="match status" value="1"/>
</dbReference>
<accession>A0A7T3RF66</accession>